<evidence type="ECO:0000313" key="2">
    <source>
        <dbReference type="EMBL" id="KAL3882890.1"/>
    </source>
</evidence>
<dbReference type="AlphaFoldDB" id="A0ABD3X9W1"/>
<feature type="compositionally biased region" description="Polar residues" evidence="1">
    <location>
        <begin position="49"/>
        <end position="60"/>
    </location>
</feature>
<feature type="region of interest" description="Disordered" evidence="1">
    <location>
        <begin position="29"/>
        <end position="128"/>
    </location>
</feature>
<accession>A0ABD3X9W1</accession>
<proteinExistence type="predicted"/>
<sequence>MKLQSTRTSNPSATDKECKLKEVWVRQDPEEKKNKTKIWKTQDGRDKTILTSCQNPNIHNSGREYLQGGGRRDGVPMEPHSSFKTKHAPSGTTESSKTRSMQNNASNTLDAIGKKTGGHHNTAYGRKQ</sequence>
<keyword evidence="3" id="KW-1185">Reference proteome</keyword>
<gene>
    <name evidence="2" type="ORF">ACJMK2_029192</name>
</gene>
<feature type="compositionally biased region" description="Polar residues" evidence="1">
    <location>
        <begin position="90"/>
        <end position="109"/>
    </location>
</feature>
<reference evidence="2 3" key="1">
    <citation type="submission" date="2024-11" db="EMBL/GenBank/DDBJ databases">
        <title>Chromosome-level genome assembly of the freshwater bivalve Anodonta woodiana.</title>
        <authorList>
            <person name="Chen X."/>
        </authorList>
    </citation>
    <scope>NUCLEOTIDE SEQUENCE [LARGE SCALE GENOMIC DNA]</scope>
    <source>
        <strain evidence="2">MN2024</strain>
        <tissue evidence="2">Gills</tissue>
    </source>
</reference>
<evidence type="ECO:0000256" key="1">
    <source>
        <dbReference type="SAM" id="MobiDB-lite"/>
    </source>
</evidence>
<dbReference type="EMBL" id="JBJQND010000003">
    <property type="protein sequence ID" value="KAL3882890.1"/>
    <property type="molecule type" value="Genomic_DNA"/>
</dbReference>
<dbReference type="Proteomes" id="UP001634394">
    <property type="component" value="Unassembled WGS sequence"/>
</dbReference>
<name>A0ABD3X9W1_SINWO</name>
<comment type="caution">
    <text evidence="2">The sequence shown here is derived from an EMBL/GenBank/DDBJ whole genome shotgun (WGS) entry which is preliminary data.</text>
</comment>
<evidence type="ECO:0000313" key="3">
    <source>
        <dbReference type="Proteomes" id="UP001634394"/>
    </source>
</evidence>
<organism evidence="2 3">
    <name type="scientific">Sinanodonta woodiana</name>
    <name type="common">Chinese pond mussel</name>
    <name type="synonym">Anodonta woodiana</name>
    <dbReference type="NCBI Taxonomy" id="1069815"/>
    <lineage>
        <taxon>Eukaryota</taxon>
        <taxon>Metazoa</taxon>
        <taxon>Spiralia</taxon>
        <taxon>Lophotrochozoa</taxon>
        <taxon>Mollusca</taxon>
        <taxon>Bivalvia</taxon>
        <taxon>Autobranchia</taxon>
        <taxon>Heteroconchia</taxon>
        <taxon>Palaeoheterodonta</taxon>
        <taxon>Unionida</taxon>
        <taxon>Unionoidea</taxon>
        <taxon>Unionidae</taxon>
        <taxon>Unioninae</taxon>
        <taxon>Sinanodonta</taxon>
    </lineage>
</organism>
<protein>
    <submittedName>
        <fullName evidence="2">Uncharacterized protein</fullName>
    </submittedName>
</protein>